<evidence type="ECO:0000259" key="2">
    <source>
        <dbReference type="Pfam" id="PF01266"/>
    </source>
</evidence>
<accession>A0AAD5E5V0</accession>
<proteinExistence type="predicted"/>
<keyword evidence="1" id="KW-1133">Transmembrane helix</keyword>
<organism evidence="3 4">
    <name type="scientific">Umbelopsis ramanniana AG</name>
    <dbReference type="NCBI Taxonomy" id="1314678"/>
    <lineage>
        <taxon>Eukaryota</taxon>
        <taxon>Fungi</taxon>
        <taxon>Fungi incertae sedis</taxon>
        <taxon>Mucoromycota</taxon>
        <taxon>Mucoromycotina</taxon>
        <taxon>Umbelopsidomycetes</taxon>
        <taxon>Umbelopsidales</taxon>
        <taxon>Umbelopsidaceae</taxon>
        <taxon>Umbelopsis</taxon>
    </lineage>
</organism>
<dbReference type="SUPFAM" id="SSF51905">
    <property type="entry name" value="FAD/NAD(P)-binding domain"/>
    <property type="match status" value="1"/>
</dbReference>
<evidence type="ECO:0000313" key="4">
    <source>
        <dbReference type="Proteomes" id="UP001206595"/>
    </source>
</evidence>
<dbReference type="Gene3D" id="3.30.9.10">
    <property type="entry name" value="D-Amino Acid Oxidase, subunit A, domain 2"/>
    <property type="match status" value="1"/>
</dbReference>
<feature type="domain" description="FAD dependent oxidoreductase" evidence="2">
    <location>
        <begin position="33"/>
        <end position="410"/>
    </location>
</feature>
<dbReference type="InterPro" id="IPR036188">
    <property type="entry name" value="FAD/NAD-bd_sf"/>
</dbReference>
<dbReference type="GO" id="GO:0005737">
    <property type="term" value="C:cytoplasm"/>
    <property type="evidence" value="ECO:0007669"/>
    <property type="project" value="TreeGrafter"/>
</dbReference>
<dbReference type="GeneID" id="75917100"/>
<name>A0AAD5E5V0_UMBRA</name>
<keyword evidence="1" id="KW-0812">Transmembrane</keyword>
<protein>
    <recommendedName>
        <fullName evidence="2">FAD dependent oxidoreductase domain-containing protein</fullName>
    </recommendedName>
</protein>
<dbReference type="PANTHER" id="PTHR13847">
    <property type="entry name" value="SARCOSINE DEHYDROGENASE-RELATED"/>
    <property type="match status" value="1"/>
</dbReference>
<dbReference type="Proteomes" id="UP001206595">
    <property type="component" value="Unassembled WGS sequence"/>
</dbReference>
<keyword evidence="4" id="KW-1185">Reference proteome</keyword>
<dbReference type="Gene3D" id="3.50.50.60">
    <property type="entry name" value="FAD/NAD(P)-binding domain"/>
    <property type="match status" value="1"/>
</dbReference>
<reference evidence="3" key="2">
    <citation type="journal article" date="2022" name="Proc. Natl. Acad. Sci. U.S.A.">
        <title>Diploid-dominant life cycles characterize the early evolution of Fungi.</title>
        <authorList>
            <person name="Amses K.R."/>
            <person name="Simmons D.R."/>
            <person name="Longcore J.E."/>
            <person name="Mondo S.J."/>
            <person name="Seto K."/>
            <person name="Jeronimo G.H."/>
            <person name="Bonds A.E."/>
            <person name="Quandt C.A."/>
            <person name="Davis W.J."/>
            <person name="Chang Y."/>
            <person name="Federici B.A."/>
            <person name="Kuo A."/>
            <person name="LaButti K."/>
            <person name="Pangilinan J."/>
            <person name="Andreopoulos W."/>
            <person name="Tritt A."/>
            <person name="Riley R."/>
            <person name="Hundley H."/>
            <person name="Johnson J."/>
            <person name="Lipzen A."/>
            <person name="Barry K."/>
            <person name="Lang B.F."/>
            <person name="Cuomo C.A."/>
            <person name="Buchler N.E."/>
            <person name="Grigoriev I.V."/>
            <person name="Spatafora J.W."/>
            <person name="Stajich J.E."/>
            <person name="James T.Y."/>
        </authorList>
    </citation>
    <scope>NUCLEOTIDE SEQUENCE</scope>
    <source>
        <strain evidence="3">AG</strain>
    </source>
</reference>
<dbReference type="Pfam" id="PF01266">
    <property type="entry name" value="DAO"/>
    <property type="match status" value="1"/>
</dbReference>
<dbReference type="RefSeq" id="XP_051441179.1">
    <property type="nucleotide sequence ID" value="XM_051591757.1"/>
</dbReference>
<sequence>MSLPKANPTRSFWLNHNPLESYRTTKELPTNADVVIVGLGLTGTGALFNLSRKHPQLNILALEARDPVSGATGRNGGHLTPFSFRGFRQDSEIMGEKPAYLKRLLERHNADHLVGIINENSIACDLQEGTGNLQCCDAQEFADAKLDLAAFEVADKRFGGNLLEDVEIWEKETVFEKLGDNSAVGALLIPAHQLWPAKLCWGLQQEFIKNKNVNIQSRTPATRIYQQKGSSKWQVETPRGSVVCDVVLLASNAWAGHLLPSNLQKALVPTRAQVIAFQSEQDHKVNVKEWTRGFTLHHGSEYMIRRGKDGVYVIGGGREDIPGQQMYESDDSVLNNRVGAALRSVMKSIFPELLPESEDRIQEWTGIMCYTLDGKPIVGQVPGAPGQFVAIGYNGHGMPFAFQSGQYIAEQAVNYLQRNASSVADEKIREPTLVQEAWQLFDPSRFDGALAEKLDGGVSLPSTSRSMRLANTLRHNRHWLLLGLLFLIFGQYALCCK</sequence>
<gene>
    <name evidence="3" type="ORF">K450DRAFT_257985</name>
</gene>
<dbReference type="EMBL" id="MU620960">
    <property type="protein sequence ID" value="KAI8576175.1"/>
    <property type="molecule type" value="Genomic_DNA"/>
</dbReference>
<keyword evidence="1" id="KW-0472">Membrane</keyword>
<dbReference type="AlphaFoldDB" id="A0AAD5E5V0"/>
<dbReference type="InterPro" id="IPR006076">
    <property type="entry name" value="FAD-dep_OxRdtase"/>
</dbReference>
<comment type="caution">
    <text evidence="3">The sequence shown here is derived from an EMBL/GenBank/DDBJ whole genome shotgun (WGS) entry which is preliminary data.</text>
</comment>
<dbReference type="PANTHER" id="PTHR13847:SF260">
    <property type="entry name" value="FAD DEPENDENT OXIDOREDUCTASE DOMAIN-CONTAINING PROTEIN"/>
    <property type="match status" value="1"/>
</dbReference>
<evidence type="ECO:0000256" key="1">
    <source>
        <dbReference type="SAM" id="Phobius"/>
    </source>
</evidence>
<feature type="transmembrane region" description="Helical" evidence="1">
    <location>
        <begin position="478"/>
        <end position="495"/>
    </location>
</feature>
<reference evidence="3" key="1">
    <citation type="submission" date="2021-06" db="EMBL/GenBank/DDBJ databases">
        <authorList>
            <consortium name="DOE Joint Genome Institute"/>
            <person name="Mondo S.J."/>
            <person name="Amses K.R."/>
            <person name="Simmons D.R."/>
            <person name="Longcore J.E."/>
            <person name="Seto K."/>
            <person name="Alves G.H."/>
            <person name="Bonds A.E."/>
            <person name="Quandt C.A."/>
            <person name="Davis W.J."/>
            <person name="Chang Y."/>
            <person name="Letcher P.M."/>
            <person name="Powell M.J."/>
            <person name="Kuo A."/>
            <person name="Labutti K."/>
            <person name="Pangilinan J."/>
            <person name="Andreopoulos W."/>
            <person name="Tritt A."/>
            <person name="Riley R."/>
            <person name="Hundley H."/>
            <person name="Johnson J."/>
            <person name="Lipzen A."/>
            <person name="Barry K."/>
            <person name="Berbee M.L."/>
            <person name="Buchler N.E."/>
            <person name="Grigoriev I.V."/>
            <person name="Spatafora J.W."/>
            <person name="Stajich J.E."/>
            <person name="James T.Y."/>
        </authorList>
    </citation>
    <scope>NUCLEOTIDE SEQUENCE</scope>
    <source>
        <strain evidence="3">AG</strain>
    </source>
</reference>
<evidence type="ECO:0000313" key="3">
    <source>
        <dbReference type="EMBL" id="KAI8576175.1"/>
    </source>
</evidence>